<evidence type="ECO:0000256" key="1">
    <source>
        <dbReference type="SAM" id="MobiDB-lite"/>
    </source>
</evidence>
<dbReference type="AlphaFoldDB" id="J9E231"/>
<sequence length="106" mass="11904">MSQTREKIVDDFVKLMMGAVGTAQGMQEEASSLMRTRLESTIRKLDLVTREEFDVVAEMAQQARQENEALRKRLDELEGVSAKKSPSVVKKATRKKPSTTKKSSSE</sequence>
<evidence type="ECO:0000313" key="3">
    <source>
        <dbReference type="Proteomes" id="UP000004836"/>
    </source>
</evidence>
<dbReference type="eggNOG" id="COG2960">
    <property type="taxonomic scope" value="Bacteria"/>
</dbReference>
<organism evidence="2 3">
    <name type="scientific">alpha proteobacterium IMCC14465</name>
    <dbReference type="NCBI Taxonomy" id="1220535"/>
    <lineage>
        <taxon>Bacteria</taxon>
        <taxon>Pseudomonadati</taxon>
        <taxon>Pseudomonadota</taxon>
        <taxon>Alphaproteobacteria</taxon>
        <taxon>PS1 clade</taxon>
    </lineage>
</organism>
<feature type="compositionally biased region" description="Low complexity" evidence="1">
    <location>
        <begin position="80"/>
        <end position="90"/>
    </location>
</feature>
<dbReference type="STRING" id="1220535.IMCC14465_03430"/>
<dbReference type="OrthoDB" id="7392124at2"/>
<dbReference type="InterPro" id="IPR007475">
    <property type="entry name" value="UbiK"/>
</dbReference>
<feature type="region of interest" description="Disordered" evidence="1">
    <location>
        <begin position="76"/>
        <end position="106"/>
    </location>
</feature>
<evidence type="ECO:0008006" key="4">
    <source>
        <dbReference type="Google" id="ProtNLM"/>
    </source>
</evidence>
<gene>
    <name evidence="2" type="ORF">IMCC14465_03430</name>
</gene>
<dbReference type="Pfam" id="PF04380">
    <property type="entry name" value="BMFP"/>
    <property type="match status" value="1"/>
</dbReference>
<accession>J9E231</accession>
<name>J9E231_9PROT</name>
<dbReference type="EMBL" id="ALYF01000002">
    <property type="protein sequence ID" value="EJW21949.1"/>
    <property type="molecule type" value="Genomic_DNA"/>
</dbReference>
<reference evidence="2 3" key="1">
    <citation type="journal article" date="2012" name="J. Bacteriol.">
        <title>Genome Sequence of Strain IMCC14465, Isolated from the East Sea, Belonging to the PS1 Clade of Alphaproteobacteria.</title>
        <authorList>
            <person name="Yang S.J."/>
            <person name="Kang I."/>
            <person name="Cho J.C."/>
        </authorList>
    </citation>
    <scope>NUCLEOTIDE SEQUENCE [LARGE SCALE GENOMIC DNA]</scope>
    <source>
        <strain evidence="2 3">IMCC14465</strain>
    </source>
</reference>
<dbReference type="Proteomes" id="UP000004836">
    <property type="component" value="Unassembled WGS sequence"/>
</dbReference>
<keyword evidence="3" id="KW-1185">Reference proteome</keyword>
<evidence type="ECO:0000313" key="2">
    <source>
        <dbReference type="EMBL" id="EJW21949.1"/>
    </source>
</evidence>
<proteinExistence type="predicted"/>
<protein>
    <recommendedName>
        <fullName evidence="4">Pyrroline-5-carboxylate reductase</fullName>
    </recommendedName>
</protein>
<comment type="caution">
    <text evidence="2">The sequence shown here is derived from an EMBL/GenBank/DDBJ whole genome shotgun (WGS) entry which is preliminary data.</text>
</comment>